<gene>
    <name evidence="3" type="ORF">KHLLAP_LOCUS278</name>
</gene>
<reference evidence="3" key="1">
    <citation type="submission" date="2023-10" db="EMBL/GenBank/DDBJ databases">
        <authorList>
            <person name="Hackl T."/>
        </authorList>
    </citation>
    <scope>NUCLEOTIDE SEQUENCE</scope>
</reference>
<evidence type="ECO:0000313" key="3">
    <source>
        <dbReference type="EMBL" id="CAJ2499810.1"/>
    </source>
</evidence>
<feature type="region of interest" description="Disordered" evidence="1">
    <location>
        <begin position="264"/>
        <end position="371"/>
    </location>
</feature>
<keyword evidence="4" id="KW-1185">Reference proteome</keyword>
<evidence type="ECO:0000313" key="4">
    <source>
        <dbReference type="Proteomes" id="UP001295740"/>
    </source>
</evidence>
<accession>A0AAI8V8K6</accession>
<dbReference type="InterPro" id="IPR000608">
    <property type="entry name" value="UBC"/>
</dbReference>
<feature type="domain" description="UBC core" evidence="2">
    <location>
        <begin position="5"/>
        <end position="166"/>
    </location>
</feature>
<dbReference type="EMBL" id="CAUWAG010000003">
    <property type="protein sequence ID" value="CAJ2499810.1"/>
    <property type="molecule type" value="Genomic_DNA"/>
</dbReference>
<dbReference type="InterPro" id="IPR016135">
    <property type="entry name" value="UBQ-conjugating_enzyme/RWD"/>
</dbReference>
<dbReference type="SUPFAM" id="SSF54495">
    <property type="entry name" value="UBC-like"/>
    <property type="match status" value="1"/>
</dbReference>
<dbReference type="AlphaFoldDB" id="A0AAI8V8K6"/>
<protein>
    <submittedName>
        <fullName evidence="3">Uu.00g026630.m01.CDS01</fullName>
    </submittedName>
</protein>
<feature type="compositionally biased region" description="Basic and acidic residues" evidence="1">
    <location>
        <begin position="307"/>
        <end position="317"/>
    </location>
</feature>
<organism evidence="3 4">
    <name type="scientific">Anthostomella pinea</name>
    <dbReference type="NCBI Taxonomy" id="933095"/>
    <lineage>
        <taxon>Eukaryota</taxon>
        <taxon>Fungi</taxon>
        <taxon>Dikarya</taxon>
        <taxon>Ascomycota</taxon>
        <taxon>Pezizomycotina</taxon>
        <taxon>Sordariomycetes</taxon>
        <taxon>Xylariomycetidae</taxon>
        <taxon>Xylariales</taxon>
        <taxon>Xylariaceae</taxon>
        <taxon>Anthostomella</taxon>
    </lineage>
</organism>
<dbReference type="Proteomes" id="UP001295740">
    <property type="component" value="Unassembled WGS sequence"/>
</dbReference>
<comment type="caution">
    <text evidence="3">The sequence shown here is derived from an EMBL/GenBank/DDBJ whole genome shotgun (WGS) entry which is preliminary data.</text>
</comment>
<name>A0AAI8V8K6_9PEZI</name>
<sequence>MATPLHIKRMTRERTNLEKENPDYFVRFEDDNLLKFEAYVLAPEDSLYQHKLIKLHFEIPTNYPMASATYSRFSWNIIKLTKTQGTTQSHICPAYWRKDTPKPLCRRQSKPPYKSLFVFLITIRSLLDNEPYKHEPGQRNHAEYNKYVEYTTWRSLLLDYLRNEIAESAKAFLQKHVRERGPRMIQELRRQQTANARAKHFTSPYGVRSGKSTVDSDYAGLIRDLTDAVSRTTADVTPTAAADVLPEQPSSGGVLKRLWGAGQAIMGGPNEPKAADGHQQKRVKTSPPENVVDLGDDSADKVVLLPRDPKKPADVHQQKRIKTSSPDNVVELEDSSEDRVILSPRGPKKSAVAKTAARKEPTKPIEVIDLT</sequence>
<proteinExistence type="predicted"/>
<evidence type="ECO:0000259" key="2">
    <source>
        <dbReference type="PROSITE" id="PS50127"/>
    </source>
</evidence>
<dbReference type="Gene3D" id="3.10.110.10">
    <property type="entry name" value="Ubiquitin Conjugating Enzyme"/>
    <property type="match status" value="1"/>
</dbReference>
<evidence type="ECO:0000256" key="1">
    <source>
        <dbReference type="SAM" id="MobiDB-lite"/>
    </source>
</evidence>
<dbReference type="PROSITE" id="PS50127">
    <property type="entry name" value="UBC_2"/>
    <property type="match status" value="1"/>
</dbReference>
<dbReference type="Pfam" id="PF00179">
    <property type="entry name" value="UQ_con"/>
    <property type="match status" value="1"/>
</dbReference>